<name>A0A448WK58_9PLAT</name>
<protein>
    <submittedName>
        <fullName evidence="2">Uncharacterized protein</fullName>
    </submittedName>
</protein>
<gene>
    <name evidence="2" type="ORF">PXEA_LOCUS7188</name>
</gene>
<evidence type="ECO:0000256" key="1">
    <source>
        <dbReference type="SAM" id="MobiDB-lite"/>
    </source>
</evidence>
<comment type="caution">
    <text evidence="2">The sequence shown here is derived from an EMBL/GenBank/DDBJ whole genome shotgun (WGS) entry which is preliminary data.</text>
</comment>
<dbReference type="Proteomes" id="UP000784294">
    <property type="component" value="Unassembled WGS sequence"/>
</dbReference>
<accession>A0A448WK58</accession>
<feature type="region of interest" description="Disordered" evidence="1">
    <location>
        <begin position="79"/>
        <end position="100"/>
    </location>
</feature>
<organism evidence="2 3">
    <name type="scientific">Protopolystoma xenopodis</name>
    <dbReference type="NCBI Taxonomy" id="117903"/>
    <lineage>
        <taxon>Eukaryota</taxon>
        <taxon>Metazoa</taxon>
        <taxon>Spiralia</taxon>
        <taxon>Lophotrochozoa</taxon>
        <taxon>Platyhelminthes</taxon>
        <taxon>Monogenea</taxon>
        <taxon>Polyopisthocotylea</taxon>
        <taxon>Polystomatidea</taxon>
        <taxon>Polystomatidae</taxon>
        <taxon>Protopolystoma</taxon>
    </lineage>
</organism>
<proteinExistence type="predicted"/>
<dbReference type="EMBL" id="CAAALY010018801">
    <property type="protein sequence ID" value="VEL13748.1"/>
    <property type="molecule type" value="Genomic_DNA"/>
</dbReference>
<keyword evidence="3" id="KW-1185">Reference proteome</keyword>
<sequence length="100" mass="11208">MIWPIEEATFCCLFAHNSGQRRNDETAELGQCQIVRRLYFPFIQIGFRVRVPPGPLASSLNPLFESSIMDFLTKADDTESLSGFSRGSSEPRISDGNHAK</sequence>
<reference evidence="2" key="1">
    <citation type="submission" date="2018-11" db="EMBL/GenBank/DDBJ databases">
        <authorList>
            <consortium name="Pathogen Informatics"/>
        </authorList>
    </citation>
    <scope>NUCLEOTIDE SEQUENCE</scope>
</reference>
<evidence type="ECO:0000313" key="3">
    <source>
        <dbReference type="Proteomes" id="UP000784294"/>
    </source>
</evidence>
<dbReference type="AlphaFoldDB" id="A0A448WK58"/>
<evidence type="ECO:0000313" key="2">
    <source>
        <dbReference type="EMBL" id="VEL13748.1"/>
    </source>
</evidence>